<dbReference type="GO" id="GO:0016491">
    <property type="term" value="F:oxidoreductase activity"/>
    <property type="evidence" value="ECO:0007669"/>
    <property type="project" value="TreeGrafter"/>
</dbReference>
<dbReference type="Proteomes" id="UP000245802">
    <property type="component" value="Chromosome"/>
</dbReference>
<dbReference type="SMART" id="SM00567">
    <property type="entry name" value="EZ_HEAT"/>
    <property type="match status" value="4"/>
</dbReference>
<dbReference type="RefSeq" id="WP_010045630.1">
    <property type="nucleotide sequence ID" value="NZ_CP025958.1"/>
</dbReference>
<keyword evidence="2" id="KW-1185">Reference proteome</keyword>
<evidence type="ECO:0000313" key="2">
    <source>
        <dbReference type="Proteomes" id="UP000245802"/>
    </source>
</evidence>
<dbReference type="SUPFAM" id="SSF48371">
    <property type="entry name" value="ARM repeat"/>
    <property type="match status" value="1"/>
</dbReference>
<dbReference type="Pfam" id="PF13646">
    <property type="entry name" value="HEAT_2"/>
    <property type="match status" value="2"/>
</dbReference>
<accession>A0A2Z3GUW0</accession>
<proteinExistence type="predicted"/>
<evidence type="ECO:0000313" key="1">
    <source>
        <dbReference type="EMBL" id="AWM36331.1"/>
    </source>
</evidence>
<dbReference type="AlphaFoldDB" id="A0A2Z3GUW0"/>
<dbReference type="InterPro" id="IPR004155">
    <property type="entry name" value="PBS_lyase_HEAT"/>
</dbReference>
<organism evidence="1 2">
    <name type="scientific">Gemmata obscuriglobus</name>
    <dbReference type="NCBI Taxonomy" id="114"/>
    <lineage>
        <taxon>Bacteria</taxon>
        <taxon>Pseudomonadati</taxon>
        <taxon>Planctomycetota</taxon>
        <taxon>Planctomycetia</taxon>
        <taxon>Gemmatales</taxon>
        <taxon>Gemmataceae</taxon>
        <taxon>Gemmata</taxon>
    </lineage>
</organism>
<dbReference type="Gene3D" id="1.25.10.10">
    <property type="entry name" value="Leucine-rich Repeat Variant"/>
    <property type="match status" value="1"/>
</dbReference>
<dbReference type="PANTHER" id="PTHR12697">
    <property type="entry name" value="PBS LYASE HEAT-LIKE PROTEIN"/>
    <property type="match status" value="1"/>
</dbReference>
<gene>
    <name evidence="1" type="ORF">C1280_04405</name>
</gene>
<dbReference type="KEGG" id="gog:C1280_04405"/>
<evidence type="ECO:0008006" key="3">
    <source>
        <dbReference type="Google" id="ProtNLM"/>
    </source>
</evidence>
<dbReference type="InterPro" id="IPR011989">
    <property type="entry name" value="ARM-like"/>
</dbReference>
<protein>
    <recommendedName>
        <fullName evidence="3">HEAT repeat domain-containing protein</fullName>
    </recommendedName>
</protein>
<sequence>MEPLTPQVMHKLVFTILVHGLPDAQTNVAYEVLVEAQNNPNPQVRELAVVALADLPVPAPKRVAALSKGLRDTSSRVRRRAARALGDFGVQAIPAVPVLITGLRDCDTSVRRDCAGTLGRLGPAAGPAVTWLVALLSEPETRSRVVAATALKRVGRAAVPALLEGLRVADPDVRDRCTRLLTHLAPDDDEVTGAIRAAAEEAARCDPGATTILPALAMAAG</sequence>
<name>A0A2Z3GUW0_9BACT</name>
<dbReference type="PANTHER" id="PTHR12697:SF5">
    <property type="entry name" value="DEOXYHYPUSINE HYDROXYLASE"/>
    <property type="match status" value="1"/>
</dbReference>
<reference evidence="1 2" key="1">
    <citation type="submission" date="2018-01" db="EMBL/GenBank/DDBJ databases">
        <title>G. obscuriglobus.</title>
        <authorList>
            <person name="Franke J."/>
            <person name="Blomberg W."/>
            <person name="Selmecki A."/>
        </authorList>
    </citation>
    <scope>NUCLEOTIDE SEQUENCE [LARGE SCALE GENOMIC DNA]</scope>
    <source>
        <strain evidence="1 2">DSM 5831</strain>
    </source>
</reference>
<dbReference type="OrthoDB" id="282796at2"/>
<dbReference type="EMBL" id="CP025958">
    <property type="protein sequence ID" value="AWM36331.1"/>
    <property type="molecule type" value="Genomic_DNA"/>
</dbReference>
<dbReference type="InterPro" id="IPR016024">
    <property type="entry name" value="ARM-type_fold"/>
</dbReference>